<dbReference type="InterPro" id="IPR051394">
    <property type="entry name" value="Glutamate_Synthase"/>
</dbReference>
<keyword evidence="7" id="KW-0028">Amino-acid biosynthesis</keyword>
<comment type="pathway">
    <text evidence="4">Energy metabolism; nitrogen metabolism.</text>
</comment>
<evidence type="ECO:0000256" key="10">
    <source>
        <dbReference type="ARBA" id="ARBA00022723"/>
    </source>
</evidence>
<evidence type="ECO:0000256" key="8">
    <source>
        <dbReference type="ARBA" id="ARBA00022630"/>
    </source>
</evidence>
<dbReference type="PANTHER" id="PTHR43100">
    <property type="entry name" value="GLUTAMATE SYNTHASE [NADPH] SMALL CHAIN"/>
    <property type="match status" value="1"/>
</dbReference>
<keyword evidence="10" id="KW-0479">Metal-binding</keyword>
<proteinExistence type="inferred from homology"/>
<evidence type="ECO:0000256" key="2">
    <source>
        <dbReference type="ARBA" id="ARBA00001927"/>
    </source>
</evidence>
<dbReference type="InterPro" id="IPR013785">
    <property type="entry name" value="Aldolase_TIM"/>
</dbReference>
<dbReference type="GO" id="GO:0051538">
    <property type="term" value="F:3 iron, 4 sulfur cluster binding"/>
    <property type="evidence" value="ECO:0007669"/>
    <property type="project" value="UniProtKB-KW"/>
</dbReference>
<evidence type="ECO:0008006" key="23">
    <source>
        <dbReference type="Google" id="ProtNLM"/>
    </source>
</evidence>
<dbReference type="InterPro" id="IPR036485">
    <property type="entry name" value="Glu_synth_asu_C_sf"/>
</dbReference>
<evidence type="ECO:0000256" key="4">
    <source>
        <dbReference type="ARBA" id="ARBA00004802"/>
    </source>
</evidence>
<evidence type="ECO:0000313" key="21">
    <source>
        <dbReference type="EMBL" id="CAD7655251.1"/>
    </source>
</evidence>
<evidence type="ECO:0000256" key="1">
    <source>
        <dbReference type="ARBA" id="ARBA00001917"/>
    </source>
</evidence>
<dbReference type="GO" id="GO:0046872">
    <property type="term" value="F:metal ion binding"/>
    <property type="evidence" value="ECO:0007669"/>
    <property type="project" value="UniProtKB-KW"/>
</dbReference>
<evidence type="ECO:0000313" key="22">
    <source>
        <dbReference type="Proteomes" id="UP000728032"/>
    </source>
</evidence>
<keyword evidence="12" id="KW-0315">Glutamine amidotransferase</keyword>
<dbReference type="Proteomes" id="UP000728032">
    <property type="component" value="Unassembled WGS sequence"/>
</dbReference>
<dbReference type="Gene3D" id="2.160.20.60">
    <property type="entry name" value="Glutamate synthase, alpha subunit, C-terminal domain"/>
    <property type="match status" value="1"/>
</dbReference>
<comment type="cofactor">
    <cofactor evidence="2">
        <name>[3Fe-4S] cluster</name>
        <dbReference type="ChEBI" id="CHEBI:21137"/>
    </cofactor>
</comment>
<evidence type="ECO:0000256" key="18">
    <source>
        <dbReference type="ARBA" id="ARBA00029440"/>
    </source>
</evidence>
<evidence type="ECO:0000259" key="19">
    <source>
        <dbReference type="Pfam" id="PF01493"/>
    </source>
</evidence>
<comment type="pathway">
    <text evidence="5">Nitrogen metabolism.</text>
</comment>
<accession>A0A7R9M871</accession>
<keyword evidence="8" id="KW-0285">Flavoprotein</keyword>
<evidence type="ECO:0000259" key="20">
    <source>
        <dbReference type="Pfam" id="PF01645"/>
    </source>
</evidence>
<keyword evidence="13" id="KW-0560">Oxidoreductase</keyword>
<dbReference type="EMBL" id="OC924026">
    <property type="protein sequence ID" value="CAD7655251.1"/>
    <property type="molecule type" value="Genomic_DNA"/>
</dbReference>
<evidence type="ECO:0000256" key="11">
    <source>
        <dbReference type="ARBA" id="ARBA00022827"/>
    </source>
</evidence>
<feature type="domain" description="Glutamate synthase alpha subunit C-terminal" evidence="19">
    <location>
        <begin position="171"/>
        <end position="358"/>
    </location>
</feature>
<evidence type="ECO:0000256" key="7">
    <source>
        <dbReference type="ARBA" id="ARBA00022605"/>
    </source>
</evidence>
<evidence type="ECO:0000256" key="9">
    <source>
        <dbReference type="ARBA" id="ARBA00022643"/>
    </source>
</evidence>
<dbReference type="Gene3D" id="3.20.20.70">
    <property type="entry name" value="Aldolase class I"/>
    <property type="match status" value="1"/>
</dbReference>
<evidence type="ECO:0000256" key="14">
    <source>
        <dbReference type="ARBA" id="ARBA00023004"/>
    </source>
</evidence>
<dbReference type="FunFam" id="2.160.20.60:FF:000001">
    <property type="entry name" value="Glutamate synthase, large subunit"/>
    <property type="match status" value="1"/>
</dbReference>
<evidence type="ECO:0000256" key="5">
    <source>
        <dbReference type="ARBA" id="ARBA00004909"/>
    </source>
</evidence>
<organism evidence="21">
    <name type="scientific">Oppiella nova</name>
    <dbReference type="NCBI Taxonomy" id="334625"/>
    <lineage>
        <taxon>Eukaryota</taxon>
        <taxon>Metazoa</taxon>
        <taxon>Ecdysozoa</taxon>
        <taxon>Arthropoda</taxon>
        <taxon>Chelicerata</taxon>
        <taxon>Arachnida</taxon>
        <taxon>Acari</taxon>
        <taxon>Acariformes</taxon>
        <taxon>Sarcoptiformes</taxon>
        <taxon>Oribatida</taxon>
        <taxon>Brachypylina</taxon>
        <taxon>Oppioidea</taxon>
        <taxon>Oppiidae</taxon>
        <taxon>Oppiella</taxon>
    </lineage>
</organism>
<keyword evidence="15" id="KW-0411">Iron-sulfur</keyword>
<comment type="similarity">
    <text evidence="6">Belongs to the glutamate synthase family.</text>
</comment>
<keyword evidence="11" id="KW-0274">FAD</keyword>
<evidence type="ECO:0000256" key="6">
    <source>
        <dbReference type="ARBA" id="ARBA00009716"/>
    </source>
</evidence>
<dbReference type="SUPFAM" id="SSF51395">
    <property type="entry name" value="FMN-linked oxidoreductases"/>
    <property type="match status" value="1"/>
</dbReference>
<dbReference type="UniPathway" id="UPA00045"/>
<evidence type="ECO:0000256" key="12">
    <source>
        <dbReference type="ARBA" id="ARBA00022962"/>
    </source>
</evidence>
<keyword evidence="9" id="KW-0288">FMN</keyword>
<dbReference type="Pfam" id="PF01645">
    <property type="entry name" value="Glu_synthase"/>
    <property type="match status" value="1"/>
</dbReference>
<dbReference type="GO" id="GO:0006537">
    <property type="term" value="P:glutamate biosynthetic process"/>
    <property type="evidence" value="ECO:0007669"/>
    <property type="project" value="UniProtKB-KW"/>
</dbReference>
<name>A0A7R9M871_9ACAR</name>
<evidence type="ECO:0000256" key="15">
    <source>
        <dbReference type="ARBA" id="ARBA00023014"/>
    </source>
</evidence>
<keyword evidence="16" id="KW-0314">Glutamate biosynthesis</keyword>
<evidence type="ECO:0000256" key="17">
    <source>
        <dbReference type="ARBA" id="ARBA00023291"/>
    </source>
</evidence>
<gene>
    <name evidence="21" type="ORF">ONB1V03_LOCUS11895</name>
</gene>
<reference evidence="21" key="1">
    <citation type="submission" date="2020-11" db="EMBL/GenBank/DDBJ databases">
        <authorList>
            <person name="Tran Van P."/>
        </authorList>
    </citation>
    <scope>NUCLEOTIDE SEQUENCE</scope>
</reference>
<comment type="cofactor">
    <cofactor evidence="3">
        <name>FAD</name>
        <dbReference type="ChEBI" id="CHEBI:57692"/>
    </cofactor>
</comment>
<feature type="non-terminal residue" evidence="21">
    <location>
        <position position="1"/>
    </location>
</feature>
<evidence type="ECO:0000256" key="16">
    <source>
        <dbReference type="ARBA" id="ARBA00023164"/>
    </source>
</evidence>
<dbReference type="GO" id="GO:0015930">
    <property type="term" value="F:glutamate synthase activity"/>
    <property type="evidence" value="ECO:0007669"/>
    <property type="project" value="InterPro"/>
</dbReference>
<dbReference type="AlphaFoldDB" id="A0A7R9M871"/>
<comment type="pathway">
    <text evidence="18">Amino-acid biosynthesis.</text>
</comment>
<dbReference type="InterPro" id="IPR002489">
    <property type="entry name" value="Glu_synth_asu_C"/>
</dbReference>
<evidence type="ECO:0000256" key="3">
    <source>
        <dbReference type="ARBA" id="ARBA00001974"/>
    </source>
</evidence>
<sequence length="490" mass="54466">DGQIRTAFDVLVAALLGADEFGFSTAPLIVLGCIMMRKCHLNTCPVGVATQDPELRKKFEGKPEYLVNYLFLLAEEIRQEMAKLGIKKFQNLIGRTELLRFKPDPQNPKAGLLDYTMILCNALSLRPETNIIGGSVPQDFQLDNRLDNKIISAAKAILDGNTQNSIEMSFPIANIDRAFGATLSYYIASRFGENGLYKDLIKVNLKGSAGQSFCLFLAKGVVVELEGDSNDYVGKGLSGGEVIVYPPKDMPKEFKSEENIIVGNVCLYGATSGKAFIRGVAAERFCVRNSGAIAVIEGVGDHGCEYMTGGVVVILGATGRNFAAGMSGGIAYVYDLDGRFASKCNPEMVDLLPLELEEDITLFKDLLKEFNEKTGSEVAADILNNFETLRQKIVKVFPQEYQRALKQMAEQSVKPEVEVKQTDDQKVKDIEDSIPDQTKLDKLRGFMKYKRIKGYYRDVSKRSKDWKEIFDHQFIRNNVRTQASRNCSKI</sequence>
<dbReference type="OrthoDB" id="4327079at2759"/>
<dbReference type="EMBL" id="CAJPVJ010009201">
    <property type="protein sequence ID" value="CAG2172438.1"/>
    <property type="molecule type" value="Genomic_DNA"/>
</dbReference>
<keyword evidence="14" id="KW-0408">Iron</keyword>
<dbReference type="Pfam" id="PF01493">
    <property type="entry name" value="GXGXG"/>
    <property type="match status" value="1"/>
</dbReference>
<dbReference type="SUPFAM" id="SSF69336">
    <property type="entry name" value="Alpha subunit of glutamate synthase, C-terminal domain"/>
    <property type="match status" value="1"/>
</dbReference>
<protein>
    <recommendedName>
        <fullName evidence="23">Glutamate synthase</fullName>
    </recommendedName>
</protein>
<dbReference type="CDD" id="cd00982">
    <property type="entry name" value="gltB_C"/>
    <property type="match status" value="1"/>
</dbReference>
<feature type="domain" description="Glutamate synthase" evidence="20">
    <location>
        <begin position="1"/>
        <end position="86"/>
    </location>
</feature>
<dbReference type="PANTHER" id="PTHR43100:SF1">
    <property type="entry name" value="GLUTAMATE SYNTHASE [NADPH] SMALL CHAIN"/>
    <property type="match status" value="1"/>
</dbReference>
<dbReference type="InterPro" id="IPR002932">
    <property type="entry name" value="Glu_synthdom"/>
</dbReference>
<comment type="cofactor">
    <cofactor evidence="1">
        <name>FMN</name>
        <dbReference type="ChEBI" id="CHEBI:58210"/>
    </cofactor>
</comment>
<keyword evidence="22" id="KW-1185">Reference proteome</keyword>
<keyword evidence="17" id="KW-0003">3Fe-4S</keyword>
<evidence type="ECO:0000256" key="13">
    <source>
        <dbReference type="ARBA" id="ARBA00023002"/>
    </source>
</evidence>